<dbReference type="OrthoDB" id="5860513at2759"/>
<evidence type="ECO:0000256" key="2">
    <source>
        <dbReference type="ARBA" id="ARBA00010337"/>
    </source>
</evidence>
<evidence type="ECO:0000256" key="1">
    <source>
        <dbReference type="ARBA" id="ARBA00004245"/>
    </source>
</evidence>
<evidence type="ECO:0000259" key="6">
    <source>
        <dbReference type="Pfam" id="PF04130"/>
    </source>
</evidence>
<dbReference type="RefSeq" id="XP_011401424.1">
    <property type="nucleotide sequence ID" value="XM_011403122.1"/>
</dbReference>
<dbReference type="GO" id="GO:0007020">
    <property type="term" value="P:microtubule nucleation"/>
    <property type="evidence" value="ECO:0007669"/>
    <property type="project" value="InterPro"/>
</dbReference>
<proteinExistence type="inferred from homology"/>
<dbReference type="GO" id="GO:0000922">
    <property type="term" value="C:spindle pole"/>
    <property type="evidence" value="ECO:0007669"/>
    <property type="project" value="InterPro"/>
</dbReference>
<keyword evidence="3" id="KW-0963">Cytoplasm</keyword>
<accession>A0A087SRQ5</accession>
<dbReference type="GO" id="GO:0000930">
    <property type="term" value="C:gamma-tubulin complex"/>
    <property type="evidence" value="ECO:0007669"/>
    <property type="project" value="TreeGrafter"/>
</dbReference>
<dbReference type="EMBL" id="KL662168">
    <property type="protein sequence ID" value="KFM28409.1"/>
    <property type="molecule type" value="Genomic_DNA"/>
</dbReference>
<dbReference type="InterPro" id="IPR007259">
    <property type="entry name" value="GCP"/>
</dbReference>
<comment type="similarity">
    <text evidence="2">Belongs to the TUBGCP family.</text>
</comment>
<keyword evidence="9" id="KW-1185">Reference proteome</keyword>
<dbReference type="Pfam" id="PF04130">
    <property type="entry name" value="GCP_C_terminal"/>
    <property type="match status" value="1"/>
</dbReference>
<name>A0A087SRQ5_AUXPR</name>
<dbReference type="Gene3D" id="1.20.120.1900">
    <property type="entry name" value="Gamma-tubulin complex, C-terminal domain"/>
    <property type="match status" value="1"/>
</dbReference>
<evidence type="ECO:0000259" key="7">
    <source>
        <dbReference type="Pfam" id="PF17681"/>
    </source>
</evidence>
<organism evidence="8 9">
    <name type="scientific">Auxenochlorella protothecoides</name>
    <name type="common">Green microalga</name>
    <name type="synonym">Chlorella protothecoides</name>
    <dbReference type="NCBI Taxonomy" id="3075"/>
    <lineage>
        <taxon>Eukaryota</taxon>
        <taxon>Viridiplantae</taxon>
        <taxon>Chlorophyta</taxon>
        <taxon>core chlorophytes</taxon>
        <taxon>Trebouxiophyceae</taxon>
        <taxon>Chlorellales</taxon>
        <taxon>Chlorellaceae</taxon>
        <taxon>Auxenochlorella</taxon>
    </lineage>
</organism>
<dbReference type="GeneID" id="23616713"/>
<dbReference type="GO" id="GO:0043015">
    <property type="term" value="F:gamma-tubulin binding"/>
    <property type="evidence" value="ECO:0007669"/>
    <property type="project" value="InterPro"/>
</dbReference>
<dbReference type="InterPro" id="IPR042241">
    <property type="entry name" value="GCP_C_sf"/>
</dbReference>
<evidence type="ECO:0000256" key="4">
    <source>
        <dbReference type="ARBA" id="ARBA00022701"/>
    </source>
</evidence>
<dbReference type="GO" id="GO:0051011">
    <property type="term" value="F:microtubule minus-end binding"/>
    <property type="evidence" value="ECO:0007669"/>
    <property type="project" value="TreeGrafter"/>
</dbReference>
<dbReference type="GO" id="GO:0051225">
    <property type="term" value="P:spindle assembly"/>
    <property type="evidence" value="ECO:0007669"/>
    <property type="project" value="TreeGrafter"/>
</dbReference>
<dbReference type="GO" id="GO:0051321">
    <property type="term" value="P:meiotic cell cycle"/>
    <property type="evidence" value="ECO:0007669"/>
    <property type="project" value="TreeGrafter"/>
</dbReference>
<dbReference type="PANTHER" id="PTHR19302">
    <property type="entry name" value="GAMMA TUBULIN COMPLEX PROTEIN"/>
    <property type="match status" value="1"/>
</dbReference>
<dbReference type="KEGG" id="apro:F751_5322"/>
<feature type="domain" description="Gamma tubulin complex component C-terminal" evidence="6">
    <location>
        <begin position="194"/>
        <end position="544"/>
    </location>
</feature>
<keyword evidence="5" id="KW-0206">Cytoskeleton</keyword>
<evidence type="ECO:0000256" key="3">
    <source>
        <dbReference type="ARBA" id="ARBA00022490"/>
    </source>
</evidence>
<keyword evidence="4" id="KW-0493">Microtubule</keyword>
<evidence type="ECO:0000313" key="8">
    <source>
        <dbReference type="EMBL" id="KFM28409.1"/>
    </source>
</evidence>
<dbReference type="PANTHER" id="PTHR19302:SF14">
    <property type="entry name" value="GAMMA-TUBULIN COMPLEX COMPONENT 3"/>
    <property type="match status" value="1"/>
</dbReference>
<dbReference type="AlphaFoldDB" id="A0A087SRQ5"/>
<comment type="subcellular location">
    <subcellularLocation>
        <location evidence="1">Cytoplasm</location>
        <location evidence="1">Cytoskeleton</location>
    </subcellularLocation>
</comment>
<dbReference type="STRING" id="3075.A0A087SRQ5"/>
<gene>
    <name evidence="8" type="ORF">F751_5322</name>
</gene>
<dbReference type="eggNOG" id="KOG2000">
    <property type="taxonomic scope" value="Eukaryota"/>
</dbReference>
<feature type="domain" description="Gamma tubulin complex component protein N-terminal" evidence="7">
    <location>
        <begin position="9"/>
        <end position="114"/>
    </location>
</feature>
<evidence type="ECO:0000313" key="9">
    <source>
        <dbReference type="Proteomes" id="UP000028924"/>
    </source>
</evidence>
<dbReference type="InterPro" id="IPR041470">
    <property type="entry name" value="GCP_N"/>
</dbReference>
<dbReference type="InterPro" id="IPR040457">
    <property type="entry name" value="GCP_C"/>
</dbReference>
<dbReference type="GO" id="GO:0000278">
    <property type="term" value="P:mitotic cell cycle"/>
    <property type="evidence" value="ECO:0007669"/>
    <property type="project" value="TreeGrafter"/>
</dbReference>
<sequence>MVLPEHILVQEALHACQGISGRYVWWQPGKDGGSFALGPGAEVPPAQRQAVSRVAEVGALLRRIEELRRDPPSPLHEALGSAASREVSSLLRLLAILEARAGTRSDALTLRRLEPRLVPGALARSILDAGRTVNFLKHVCGDVGWEEGVAAHAGALCPPWGSCLQLKWLENAVTGVQQAASAHLLQHLHRAHGLERHLLALKHHMLMGRGDFVSALLDLAEPELDKPARQVSQYVLQGHLDAALRASTASSQDTDVADRLTVRLARALEGDSGWDVFSLQYAVDGALAAVLAPSAMASYLRVFRLLWTIKRVERVLGRAWARLNDAAHAMATLRALEKEHGVDVSGAEKVPTMLRAFHSWRSEAAQFASSLQSYIALEVIEPAWAEFGACLGKARDLDEVVGLHEGMLAKLVEGLFLGGTGPGLGGSSLGGQQGASAAPDPHTGLRAALISMAALLEPIHGLAGLVEQAVAAQRGYLARVKESETSGTWTDEVYNSPEIEAEALTELHGAMWQAHAAYERHFRTFLSLLPAQSHLDLRFFLSRFEEGGPSGPGGTALDFG</sequence>
<dbReference type="Proteomes" id="UP000028924">
    <property type="component" value="Unassembled WGS sequence"/>
</dbReference>
<dbReference type="Pfam" id="PF17681">
    <property type="entry name" value="GCP_N_terminal"/>
    <property type="match status" value="1"/>
</dbReference>
<reference evidence="8 9" key="1">
    <citation type="journal article" date="2014" name="BMC Genomics">
        <title>Oil accumulation mechanisms of the oleaginous microalga Chlorella protothecoides revealed through its genome, transcriptomes, and proteomes.</title>
        <authorList>
            <person name="Gao C."/>
            <person name="Wang Y."/>
            <person name="Shen Y."/>
            <person name="Yan D."/>
            <person name="He X."/>
            <person name="Dai J."/>
            <person name="Wu Q."/>
        </authorList>
    </citation>
    <scope>NUCLEOTIDE SEQUENCE [LARGE SCALE GENOMIC DNA]</scope>
    <source>
        <strain evidence="8 9">0710</strain>
    </source>
</reference>
<dbReference type="GO" id="GO:0031122">
    <property type="term" value="P:cytoplasmic microtubule organization"/>
    <property type="evidence" value="ECO:0007669"/>
    <property type="project" value="TreeGrafter"/>
</dbReference>
<protein>
    <submittedName>
        <fullName evidence="8">Gamma-tubulin complex component 3</fullName>
    </submittedName>
</protein>
<dbReference type="GO" id="GO:0005874">
    <property type="term" value="C:microtubule"/>
    <property type="evidence" value="ECO:0007669"/>
    <property type="project" value="UniProtKB-KW"/>
</dbReference>
<evidence type="ECO:0000256" key="5">
    <source>
        <dbReference type="ARBA" id="ARBA00023212"/>
    </source>
</evidence>